<evidence type="ECO:0000313" key="2">
    <source>
        <dbReference type="EMBL" id="RXH74350.1"/>
    </source>
</evidence>
<dbReference type="Proteomes" id="UP000290289">
    <property type="component" value="Chromosome 15"/>
</dbReference>
<feature type="compositionally biased region" description="Polar residues" evidence="1">
    <location>
        <begin position="242"/>
        <end position="251"/>
    </location>
</feature>
<comment type="caution">
    <text evidence="2">The sequence shown here is derived from an EMBL/GenBank/DDBJ whole genome shotgun (WGS) entry which is preliminary data.</text>
</comment>
<dbReference type="EMBL" id="RDQH01000341">
    <property type="protein sequence ID" value="RXH74350.1"/>
    <property type="molecule type" value="Genomic_DNA"/>
</dbReference>
<dbReference type="PANTHER" id="PTHR33437">
    <property type="entry name" value="OS06G0361200 PROTEIN"/>
    <property type="match status" value="1"/>
</dbReference>
<sequence length="302" mass="34772">MCIQGMQWGLQYILQGIKPQTFEELATRAHDMELSIAHHGKKEPIADYKNDKVLGPKVEKATWKSTKEAMTVNTAPVKIPTRGKAIQNEAFHDQEMRRHTLKELEEKTYPFPDSDVVAMLDDLLDKKVISLPECRRPEEINRTDSPRYCKFHRFISHPTEKCFVLKDLIMKLAQKGIIELDLDDVVKSNYTTFTSGSSDSKFSPQPLGASSKTRKVEGWTQVTPKKLHKKHTFPPHVRQSERGQSSSCQPSKQHERVEDDEISTHRSSIPITMRDFFPEDFFNHSVKAPCYEDCEERLSKIT</sequence>
<evidence type="ECO:0008006" key="4">
    <source>
        <dbReference type="Google" id="ProtNLM"/>
    </source>
</evidence>
<accession>A0A498HU98</accession>
<name>A0A498HU98_MALDO</name>
<proteinExistence type="predicted"/>
<evidence type="ECO:0000256" key="1">
    <source>
        <dbReference type="SAM" id="MobiDB-lite"/>
    </source>
</evidence>
<dbReference type="AlphaFoldDB" id="A0A498HU98"/>
<feature type="region of interest" description="Disordered" evidence="1">
    <location>
        <begin position="194"/>
        <end position="265"/>
    </location>
</feature>
<evidence type="ECO:0000313" key="3">
    <source>
        <dbReference type="Proteomes" id="UP000290289"/>
    </source>
</evidence>
<keyword evidence="3" id="KW-1185">Reference proteome</keyword>
<protein>
    <recommendedName>
        <fullName evidence="4">Retrotransposon gag protein</fullName>
    </recommendedName>
</protein>
<reference evidence="2 3" key="1">
    <citation type="submission" date="2018-10" db="EMBL/GenBank/DDBJ databases">
        <title>A high-quality apple genome assembly.</title>
        <authorList>
            <person name="Hu J."/>
        </authorList>
    </citation>
    <scope>NUCLEOTIDE SEQUENCE [LARGE SCALE GENOMIC DNA]</scope>
    <source>
        <strain evidence="3">cv. HFTH1</strain>
        <tissue evidence="2">Young leaf</tissue>
    </source>
</reference>
<gene>
    <name evidence="2" type="ORF">DVH24_029071</name>
</gene>
<organism evidence="2 3">
    <name type="scientific">Malus domestica</name>
    <name type="common">Apple</name>
    <name type="synonym">Pyrus malus</name>
    <dbReference type="NCBI Taxonomy" id="3750"/>
    <lineage>
        <taxon>Eukaryota</taxon>
        <taxon>Viridiplantae</taxon>
        <taxon>Streptophyta</taxon>
        <taxon>Embryophyta</taxon>
        <taxon>Tracheophyta</taxon>
        <taxon>Spermatophyta</taxon>
        <taxon>Magnoliopsida</taxon>
        <taxon>eudicotyledons</taxon>
        <taxon>Gunneridae</taxon>
        <taxon>Pentapetalae</taxon>
        <taxon>rosids</taxon>
        <taxon>fabids</taxon>
        <taxon>Rosales</taxon>
        <taxon>Rosaceae</taxon>
        <taxon>Amygdaloideae</taxon>
        <taxon>Maleae</taxon>
        <taxon>Malus</taxon>
    </lineage>
</organism>
<feature type="compositionally biased region" description="Polar residues" evidence="1">
    <location>
        <begin position="194"/>
        <end position="211"/>
    </location>
</feature>
<dbReference type="PANTHER" id="PTHR33437:SF2">
    <property type="entry name" value="OS06G0361200 PROTEIN"/>
    <property type="match status" value="1"/>
</dbReference>